<dbReference type="InterPro" id="IPR035926">
    <property type="entry name" value="NusB-like_sf"/>
</dbReference>
<keyword evidence="3 6" id="KW-0694">RNA-binding</keyword>
<dbReference type="GO" id="GO:0003723">
    <property type="term" value="F:RNA binding"/>
    <property type="evidence" value="ECO:0007669"/>
    <property type="project" value="UniProtKB-UniRule"/>
</dbReference>
<dbReference type="KEGG" id="tal:Thal_1267"/>
<dbReference type="PANTHER" id="PTHR11078:SF3">
    <property type="entry name" value="ANTITERMINATION NUSB DOMAIN-CONTAINING PROTEIN"/>
    <property type="match status" value="1"/>
</dbReference>
<dbReference type="SUPFAM" id="SSF48013">
    <property type="entry name" value="NusB-like"/>
    <property type="match status" value="1"/>
</dbReference>
<dbReference type="PANTHER" id="PTHR11078">
    <property type="entry name" value="N UTILIZATION SUBSTANCE PROTEIN B-RELATED"/>
    <property type="match status" value="1"/>
</dbReference>
<protein>
    <recommendedName>
        <fullName evidence="6">Transcription antitermination protein NusB</fullName>
    </recommendedName>
    <alternativeName>
        <fullName evidence="6">Antitermination factor NusB</fullName>
    </alternativeName>
</protein>
<keyword evidence="4 6" id="KW-0805">Transcription regulation</keyword>
<gene>
    <name evidence="6" type="primary">nusB</name>
    <name evidence="8" type="ordered locus">Thal_1267</name>
</gene>
<dbReference type="GO" id="GO:0005829">
    <property type="term" value="C:cytosol"/>
    <property type="evidence" value="ECO:0007669"/>
    <property type="project" value="TreeGrafter"/>
</dbReference>
<evidence type="ECO:0000313" key="8">
    <source>
        <dbReference type="EMBL" id="ADC89899.1"/>
    </source>
</evidence>
<evidence type="ECO:0000259" key="7">
    <source>
        <dbReference type="Pfam" id="PF01029"/>
    </source>
</evidence>
<evidence type="ECO:0000256" key="4">
    <source>
        <dbReference type="ARBA" id="ARBA00023015"/>
    </source>
</evidence>
<evidence type="ECO:0000256" key="1">
    <source>
        <dbReference type="ARBA" id="ARBA00005952"/>
    </source>
</evidence>
<dbReference type="eggNOG" id="COG0781">
    <property type="taxonomic scope" value="Bacteria"/>
</dbReference>
<sequence length="138" mass="16657">MIYKPKAREDAFLILYQWEMKGEDPFALAEEYIRMKNIKYSERRRYVRKMVRTFMENWKEVDKILGQMVEDWDLDRLGYVERNILRVALTELMFLKVKNPKQAIFDYVKLTLKYAGKTPARFVNGVLGRFLRDKLSFA</sequence>
<dbReference type="NCBIfam" id="TIGR01951">
    <property type="entry name" value="nusB"/>
    <property type="match status" value="1"/>
</dbReference>
<comment type="function">
    <text evidence="6">Involved in transcription antitermination. Required for transcription of ribosomal RNA (rRNA) genes. Binds specifically to the boxA antiterminator sequence of the ribosomal RNA (rrn) operons.</text>
</comment>
<organism evidence="8 9">
    <name type="scientific">Thermocrinis albus (strain DSM 14484 / JCM 11386 / HI 11/12)</name>
    <dbReference type="NCBI Taxonomy" id="638303"/>
    <lineage>
        <taxon>Bacteria</taxon>
        <taxon>Pseudomonadati</taxon>
        <taxon>Aquificota</taxon>
        <taxon>Aquificia</taxon>
        <taxon>Aquificales</taxon>
        <taxon>Aquificaceae</taxon>
        <taxon>Thermocrinis</taxon>
    </lineage>
</organism>
<dbReference type="Gene3D" id="1.10.940.10">
    <property type="entry name" value="NusB-like"/>
    <property type="match status" value="1"/>
</dbReference>
<dbReference type="AlphaFoldDB" id="D3SMB9"/>
<proteinExistence type="inferred from homology"/>
<dbReference type="InterPro" id="IPR011605">
    <property type="entry name" value="NusB_fam"/>
</dbReference>
<evidence type="ECO:0000256" key="3">
    <source>
        <dbReference type="ARBA" id="ARBA00022884"/>
    </source>
</evidence>
<comment type="similarity">
    <text evidence="1 6">Belongs to the NusB family.</text>
</comment>
<dbReference type="HAMAP" id="MF_00073">
    <property type="entry name" value="NusB"/>
    <property type="match status" value="1"/>
</dbReference>
<dbReference type="Pfam" id="PF01029">
    <property type="entry name" value="NusB"/>
    <property type="match status" value="1"/>
</dbReference>
<dbReference type="HOGENOM" id="CLU_087843_3_0_0"/>
<keyword evidence="5 6" id="KW-0804">Transcription</keyword>
<keyword evidence="2 6" id="KW-0889">Transcription antitermination</keyword>
<dbReference type="GO" id="GO:0006353">
    <property type="term" value="P:DNA-templated transcription termination"/>
    <property type="evidence" value="ECO:0007669"/>
    <property type="project" value="UniProtKB-UniRule"/>
</dbReference>
<dbReference type="InterPro" id="IPR006027">
    <property type="entry name" value="NusB_RsmB_TIM44"/>
</dbReference>
<keyword evidence="9" id="KW-1185">Reference proteome</keyword>
<evidence type="ECO:0000313" key="9">
    <source>
        <dbReference type="Proteomes" id="UP000002043"/>
    </source>
</evidence>
<evidence type="ECO:0000256" key="2">
    <source>
        <dbReference type="ARBA" id="ARBA00022814"/>
    </source>
</evidence>
<feature type="domain" description="NusB/RsmB/TIM44" evidence="7">
    <location>
        <begin position="6"/>
        <end position="132"/>
    </location>
</feature>
<dbReference type="OrthoDB" id="9797817at2"/>
<reference evidence="9" key="1">
    <citation type="journal article" date="2010" name="Stand. Genomic Sci.">
        <title>Complete genome sequence of Thermocrinis albus type strain (HI 11/12T).</title>
        <authorList>
            <person name="Wirth R."/>
            <person name="Sikorski J."/>
            <person name="Brambilla E."/>
            <person name="Misra M."/>
            <person name="Lapidus A."/>
            <person name="Copeland A."/>
            <person name="Nolan M."/>
            <person name="Lucas S."/>
            <person name="Chen F."/>
            <person name="Tice H."/>
            <person name="Cheng J.F."/>
            <person name="Han C."/>
            <person name="Detter J.C."/>
            <person name="Tapia R."/>
            <person name="Bruce D."/>
            <person name="Goodwin L."/>
            <person name="Pitluck S."/>
            <person name="Pati A."/>
            <person name="Anderson I."/>
            <person name="Ivanova N."/>
            <person name="Mavromatis K."/>
            <person name="Mikhailova N."/>
            <person name="Chen A."/>
            <person name="Palaniappan K."/>
            <person name="Bilek Y."/>
            <person name="Hader T."/>
            <person name="Land M."/>
            <person name="Hauser L."/>
            <person name="Chang Y.J."/>
            <person name="Jeffries C.D."/>
            <person name="Tindall B.J."/>
            <person name="Rohde M."/>
            <person name="Goker M."/>
            <person name="Bristow J."/>
            <person name="Eisen J.A."/>
            <person name="Markowitz V."/>
            <person name="Hugenholtz P."/>
            <person name="Kyrpides N.C."/>
            <person name="Klenk H.P."/>
        </authorList>
    </citation>
    <scope>NUCLEOTIDE SEQUENCE [LARGE SCALE GENOMIC DNA]</scope>
    <source>
        <strain evidence="9">DSM 14484 / JCM 11386 / HI 11/12</strain>
    </source>
</reference>
<dbReference type="GO" id="GO:0031564">
    <property type="term" value="P:transcription antitermination"/>
    <property type="evidence" value="ECO:0007669"/>
    <property type="project" value="UniProtKB-KW"/>
</dbReference>
<evidence type="ECO:0000256" key="5">
    <source>
        <dbReference type="ARBA" id="ARBA00023163"/>
    </source>
</evidence>
<evidence type="ECO:0000256" key="6">
    <source>
        <dbReference type="HAMAP-Rule" id="MF_00073"/>
    </source>
</evidence>
<accession>D3SMB9</accession>
<dbReference type="Proteomes" id="UP000002043">
    <property type="component" value="Chromosome"/>
</dbReference>
<name>D3SMB9_THEAH</name>
<dbReference type="STRING" id="638303.Thal_1267"/>
<dbReference type="RefSeq" id="WP_012992305.1">
    <property type="nucleotide sequence ID" value="NC_013894.1"/>
</dbReference>
<dbReference type="EMBL" id="CP001931">
    <property type="protein sequence ID" value="ADC89899.1"/>
    <property type="molecule type" value="Genomic_DNA"/>
</dbReference>